<evidence type="ECO:0000256" key="1">
    <source>
        <dbReference type="SAM" id="MobiDB-lite"/>
    </source>
</evidence>
<evidence type="ECO:0000313" key="2">
    <source>
        <dbReference type="EMBL" id="KAK7232788.1"/>
    </source>
</evidence>
<proteinExistence type="predicted"/>
<feature type="region of interest" description="Disordered" evidence="1">
    <location>
        <begin position="1"/>
        <end position="23"/>
    </location>
</feature>
<protein>
    <submittedName>
        <fullName evidence="2">Uncharacterized protein</fullName>
    </submittedName>
</protein>
<accession>A0ABR1FL22</accession>
<comment type="caution">
    <text evidence="2">The sequence shown here is derived from an EMBL/GenBank/DDBJ whole genome shotgun (WGS) entry which is preliminary data.</text>
</comment>
<keyword evidence="3" id="KW-1185">Reference proteome</keyword>
<reference evidence="2 3" key="1">
    <citation type="submission" date="2024-03" db="EMBL/GenBank/DDBJ databases">
        <title>Aureococcus anophagefferens CCMP1851 and Kratosvirus quantuckense: Draft genome of a second virus-susceptible host strain in the model system.</title>
        <authorList>
            <person name="Chase E."/>
            <person name="Truchon A.R."/>
            <person name="Schepens W."/>
            <person name="Wilhelm S.W."/>
        </authorList>
    </citation>
    <scope>NUCLEOTIDE SEQUENCE [LARGE SCALE GENOMIC DNA]</scope>
    <source>
        <strain evidence="2 3">CCMP1851</strain>
    </source>
</reference>
<gene>
    <name evidence="2" type="ORF">SO694_000372123</name>
</gene>
<dbReference type="EMBL" id="JBBJCI010000366">
    <property type="protein sequence ID" value="KAK7232788.1"/>
    <property type="molecule type" value="Genomic_DNA"/>
</dbReference>
<evidence type="ECO:0000313" key="3">
    <source>
        <dbReference type="Proteomes" id="UP001363151"/>
    </source>
</evidence>
<name>A0ABR1FL22_AURAN</name>
<sequence>MRDAPRSAGEADSALRVAEDDDARSVGDVVAAAARIGEADGVAAAVVAALETQGLASQMTLAALEPRARKRAAQLLAGCAFAKRPSPPPRPPAPLFAAKVADAPPTERAVDDAPACCLLPVRRP</sequence>
<dbReference type="Proteomes" id="UP001363151">
    <property type="component" value="Unassembled WGS sequence"/>
</dbReference>
<organism evidence="2 3">
    <name type="scientific">Aureococcus anophagefferens</name>
    <name type="common">Harmful bloom alga</name>
    <dbReference type="NCBI Taxonomy" id="44056"/>
    <lineage>
        <taxon>Eukaryota</taxon>
        <taxon>Sar</taxon>
        <taxon>Stramenopiles</taxon>
        <taxon>Ochrophyta</taxon>
        <taxon>Pelagophyceae</taxon>
        <taxon>Pelagomonadales</taxon>
        <taxon>Pelagomonadaceae</taxon>
        <taxon>Aureococcus</taxon>
    </lineage>
</organism>